<protein>
    <submittedName>
        <fullName evidence="1">Uncharacterized protein</fullName>
    </submittedName>
</protein>
<dbReference type="AlphaFoldDB" id="A0A8J3GUZ2"/>
<keyword evidence="2" id="KW-1185">Reference proteome</keyword>
<organism evidence="1 2">
    <name type="scientific">Seohaeicola zhoushanensis</name>
    <dbReference type="NCBI Taxonomy" id="1569283"/>
    <lineage>
        <taxon>Bacteria</taxon>
        <taxon>Pseudomonadati</taxon>
        <taxon>Pseudomonadota</taxon>
        <taxon>Alphaproteobacteria</taxon>
        <taxon>Rhodobacterales</taxon>
        <taxon>Roseobacteraceae</taxon>
        <taxon>Seohaeicola</taxon>
    </lineage>
</organism>
<sequence>MILARDSNGGQGRQMRIMLIDTLRCDGVKPLALRCQIGQARPALETGNRCKQKTANEYPNEPPNQRLAERFSKCCRLSSHLFDPGWVDATCASHILAKNSLLAGF</sequence>
<reference evidence="1" key="2">
    <citation type="submission" date="2020-09" db="EMBL/GenBank/DDBJ databases">
        <authorList>
            <person name="Sun Q."/>
            <person name="Kim S."/>
        </authorList>
    </citation>
    <scope>NUCLEOTIDE SEQUENCE</scope>
    <source>
        <strain evidence="1">KCTC 42650</strain>
    </source>
</reference>
<reference evidence="1" key="1">
    <citation type="journal article" date="2014" name="Int. J. Syst. Evol. Microbiol.">
        <title>Complete genome sequence of Corynebacterium casei LMG S-19264T (=DSM 44701T), isolated from a smear-ripened cheese.</title>
        <authorList>
            <consortium name="US DOE Joint Genome Institute (JGI-PGF)"/>
            <person name="Walter F."/>
            <person name="Albersmeier A."/>
            <person name="Kalinowski J."/>
            <person name="Ruckert C."/>
        </authorList>
    </citation>
    <scope>NUCLEOTIDE SEQUENCE</scope>
    <source>
        <strain evidence="1">KCTC 42650</strain>
    </source>
</reference>
<comment type="caution">
    <text evidence="1">The sequence shown here is derived from an EMBL/GenBank/DDBJ whole genome shotgun (WGS) entry which is preliminary data.</text>
</comment>
<dbReference type="EMBL" id="BNCJ01000001">
    <property type="protein sequence ID" value="GHF38509.1"/>
    <property type="molecule type" value="Genomic_DNA"/>
</dbReference>
<accession>A0A8J3GUZ2</accession>
<evidence type="ECO:0000313" key="2">
    <source>
        <dbReference type="Proteomes" id="UP000626220"/>
    </source>
</evidence>
<gene>
    <name evidence="1" type="ORF">GCM10017056_08080</name>
</gene>
<dbReference type="Proteomes" id="UP000626220">
    <property type="component" value="Unassembled WGS sequence"/>
</dbReference>
<proteinExistence type="predicted"/>
<name>A0A8J3GUZ2_9RHOB</name>
<evidence type="ECO:0000313" key="1">
    <source>
        <dbReference type="EMBL" id="GHF38509.1"/>
    </source>
</evidence>